<dbReference type="Proteomes" id="UP000092154">
    <property type="component" value="Unassembled WGS sequence"/>
</dbReference>
<dbReference type="AlphaFoldDB" id="A0A1B7MLG1"/>
<accession>A0A1B7MLG1</accession>
<feature type="chain" id="PRO_5008597382" evidence="1">
    <location>
        <begin position="20"/>
        <end position="65"/>
    </location>
</feature>
<feature type="signal peptide" evidence="1">
    <location>
        <begin position="1"/>
        <end position="19"/>
    </location>
</feature>
<sequence length="65" mass="7106">MKFISVATILMSVAAMVAADTDIIGYTCASSCEYFAVWLVLDVRSSDCMLTAAHRRSGVQNDRRS</sequence>
<gene>
    <name evidence="2" type="ORF">K503DRAFT_775621</name>
</gene>
<keyword evidence="1" id="KW-0732">Signal</keyword>
<reference evidence="2 3" key="1">
    <citation type="submission" date="2016-06" db="EMBL/GenBank/DDBJ databases">
        <title>Comparative genomics of the ectomycorrhizal sister species Rhizopogon vinicolor and Rhizopogon vesiculosus (Basidiomycota: Boletales) reveals a divergence of the mating type B locus.</title>
        <authorList>
            <consortium name="DOE Joint Genome Institute"/>
            <person name="Mujic A.B."/>
            <person name="Kuo A."/>
            <person name="Tritt A."/>
            <person name="Lipzen A."/>
            <person name="Chen C."/>
            <person name="Johnson J."/>
            <person name="Sharma A."/>
            <person name="Barry K."/>
            <person name="Grigoriev I.V."/>
            <person name="Spatafora J.W."/>
        </authorList>
    </citation>
    <scope>NUCLEOTIDE SEQUENCE [LARGE SCALE GENOMIC DNA]</scope>
    <source>
        <strain evidence="2 3">AM-OR11-026</strain>
    </source>
</reference>
<proteinExistence type="predicted"/>
<evidence type="ECO:0000313" key="2">
    <source>
        <dbReference type="EMBL" id="OAX33426.1"/>
    </source>
</evidence>
<protein>
    <submittedName>
        <fullName evidence="2">Uncharacterized protein</fullName>
    </submittedName>
</protein>
<dbReference type="EMBL" id="KV448770">
    <property type="protein sequence ID" value="OAX33426.1"/>
    <property type="molecule type" value="Genomic_DNA"/>
</dbReference>
<dbReference type="InParanoid" id="A0A1B7MLG1"/>
<evidence type="ECO:0000313" key="3">
    <source>
        <dbReference type="Proteomes" id="UP000092154"/>
    </source>
</evidence>
<evidence type="ECO:0000256" key="1">
    <source>
        <dbReference type="SAM" id="SignalP"/>
    </source>
</evidence>
<name>A0A1B7MLG1_9AGAM</name>
<organism evidence="2 3">
    <name type="scientific">Rhizopogon vinicolor AM-OR11-026</name>
    <dbReference type="NCBI Taxonomy" id="1314800"/>
    <lineage>
        <taxon>Eukaryota</taxon>
        <taxon>Fungi</taxon>
        <taxon>Dikarya</taxon>
        <taxon>Basidiomycota</taxon>
        <taxon>Agaricomycotina</taxon>
        <taxon>Agaricomycetes</taxon>
        <taxon>Agaricomycetidae</taxon>
        <taxon>Boletales</taxon>
        <taxon>Suillineae</taxon>
        <taxon>Rhizopogonaceae</taxon>
        <taxon>Rhizopogon</taxon>
    </lineage>
</organism>
<keyword evidence="3" id="KW-1185">Reference proteome</keyword>